<proteinExistence type="predicted"/>
<dbReference type="EMBL" id="CM056810">
    <property type="protein sequence ID" value="KAJ8644316.1"/>
    <property type="molecule type" value="Genomic_DNA"/>
</dbReference>
<keyword evidence="2" id="KW-1185">Reference proteome</keyword>
<name>A0ACC2MFZ6_PERAE</name>
<comment type="caution">
    <text evidence="1">The sequence shown here is derived from an EMBL/GenBank/DDBJ whole genome shotgun (WGS) entry which is preliminary data.</text>
</comment>
<gene>
    <name evidence="1" type="ORF">MRB53_006064</name>
</gene>
<accession>A0ACC2MFZ6</accession>
<sequence length="116" mass="12784">MAHRCDLNQRSRDPAQRSILSLLRFLFSDQGLRNNREPEPLRVHTYSSATATVFSAHNTAISSGRARSLDPHSLVSDIFNKDGEPLSPILSASIPFSSLITGGPPSTRVKIRDPLF</sequence>
<evidence type="ECO:0000313" key="1">
    <source>
        <dbReference type="EMBL" id="KAJ8644316.1"/>
    </source>
</evidence>
<evidence type="ECO:0000313" key="2">
    <source>
        <dbReference type="Proteomes" id="UP001234297"/>
    </source>
</evidence>
<dbReference type="Proteomes" id="UP001234297">
    <property type="component" value="Chromosome 2"/>
</dbReference>
<protein>
    <submittedName>
        <fullName evidence="1">Uncharacterized protein</fullName>
    </submittedName>
</protein>
<organism evidence="1 2">
    <name type="scientific">Persea americana</name>
    <name type="common">Avocado</name>
    <dbReference type="NCBI Taxonomy" id="3435"/>
    <lineage>
        <taxon>Eukaryota</taxon>
        <taxon>Viridiplantae</taxon>
        <taxon>Streptophyta</taxon>
        <taxon>Embryophyta</taxon>
        <taxon>Tracheophyta</taxon>
        <taxon>Spermatophyta</taxon>
        <taxon>Magnoliopsida</taxon>
        <taxon>Magnoliidae</taxon>
        <taxon>Laurales</taxon>
        <taxon>Lauraceae</taxon>
        <taxon>Persea</taxon>
    </lineage>
</organism>
<reference evidence="1 2" key="1">
    <citation type="journal article" date="2022" name="Hortic Res">
        <title>A haplotype resolved chromosomal level avocado genome allows analysis of novel avocado genes.</title>
        <authorList>
            <person name="Nath O."/>
            <person name="Fletcher S.J."/>
            <person name="Hayward A."/>
            <person name="Shaw L.M."/>
            <person name="Masouleh A.K."/>
            <person name="Furtado A."/>
            <person name="Henry R.J."/>
            <person name="Mitter N."/>
        </authorList>
    </citation>
    <scope>NUCLEOTIDE SEQUENCE [LARGE SCALE GENOMIC DNA]</scope>
    <source>
        <strain evidence="2">cv. Hass</strain>
    </source>
</reference>